<dbReference type="OrthoDB" id="428895at2759"/>
<dbReference type="Pfam" id="PF00787">
    <property type="entry name" value="PX"/>
    <property type="match status" value="1"/>
</dbReference>
<dbReference type="SUPFAM" id="SSF58038">
    <property type="entry name" value="SNARE fusion complex"/>
    <property type="match status" value="1"/>
</dbReference>
<dbReference type="SUPFAM" id="SSF64268">
    <property type="entry name" value="PX domain"/>
    <property type="match status" value="1"/>
</dbReference>
<dbReference type="Gene3D" id="3.30.1520.10">
    <property type="entry name" value="Phox-like domain"/>
    <property type="match status" value="1"/>
</dbReference>
<dbReference type="GeneID" id="64855099"/>
<dbReference type="PROSITE" id="PS50195">
    <property type="entry name" value="PX"/>
    <property type="match status" value="1"/>
</dbReference>
<name>A0A8H2VB21_9SACH</name>
<dbReference type="SMART" id="SM00312">
    <property type="entry name" value="PX"/>
    <property type="match status" value="1"/>
</dbReference>
<evidence type="ECO:0000259" key="6">
    <source>
        <dbReference type="PROSITE" id="PS50195"/>
    </source>
</evidence>
<dbReference type="InterPro" id="IPR036871">
    <property type="entry name" value="PX_dom_sf"/>
</dbReference>
<dbReference type="Proteomes" id="UP000644660">
    <property type="component" value="Unassembled WGS sequence"/>
</dbReference>
<comment type="subcellular location">
    <subcellularLocation>
        <location evidence="1">Vacuole</location>
    </subcellularLocation>
</comment>
<feature type="domain" description="PX" evidence="6">
    <location>
        <begin position="7"/>
        <end position="132"/>
    </location>
</feature>
<evidence type="ECO:0000256" key="2">
    <source>
        <dbReference type="ARBA" id="ARBA00022554"/>
    </source>
</evidence>
<dbReference type="AlphaFoldDB" id="A0A8H2VB21"/>
<dbReference type="InterPro" id="IPR001683">
    <property type="entry name" value="PX_dom"/>
</dbReference>
<feature type="domain" description="T-SNARE coiled-coil homology" evidence="5">
    <location>
        <begin position="294"/>
        <end position="356"/>
    </location>
</feature>
<gene>
    <name evidence="7" type="ORF">KABA2_01S03322</name>
</gene>
<evidence type="ECO:0000256" key="1">
    <source>
        <dbReference type="ARBA" id="ARBA00004116"/>
    </source>
</evidence>
<keyword evidence="8" id="KW-1185">Reference proteome</keyword>
<evidence type="ECO:0000256" key="3">
    <source>
        <dbReference type="ARBA" id="ARBA00023054"/>
    </source>
</evidence>
<dbReference type="EMBL" id="CAEFZW010000001">
    <property type="protein sequence ID" value="CAB4251985.1"/>
    <property type="molecule type" value="Genomic_DNA"/>
</dbReference>
<dbReference type="GO" id="GO:0016192">
    <property type="term" value="P:vesicle-mediated transport"/>
    <property type="evidence" value="ECO:0007669"/>
    <property type="project" value="UniProtKB-ARBA"/>
</dbReference>
<evidence type="ECO:0000259" key="5">
    <source>
        <dbReference type="PROSITE" id="PS50192"/>
    </source>
</evidence>
<sequence length="360" mass="42360">MIDNNGNQHWQTQVTVESTQLINDTYTQYDIHIRLLRQGIVNWETHIHKRFSDFITLRQQMVNEIGNADFPYELPNKQFSLWAKQTSISKDVIGERKTKLEKFLYDMLNDSFDNKWRDTQTVARFLNIPKRWSDMISGHNTFRESVTRDTDNDKENWLSSYRDCKNDFEECKSAVVKDRTRMLIRLRLKVNQLEKAFEDIENVETTIESPEIERRKNLLALLKVDINELSMQQSFEDNGNDHFDKSPSPRDGTIEFKGTLKIGETTRHRVGRRRLGETETTAQLNNMELLTMHKDKLKSQDQELIDLHKIIQNQKAISIQMNQELSQQNELLDSFSNDVDQTANKLNVATRRATKFNESL</sequence>
<reference evidence="7 8" key="1">
    <citation type="submission" date="2020-05" db="EMBL/GenBank/DDBJ databases">
        <authorList>
            <person name="Casaregola S."/>
            <person name="Devillers H."/>
            <person name="Grondin C."/>
        </authorList>
    </citation>
    <scope>NUCLEOTIDE SEQUENCE [LARGE SCALE GENOMIC DNA]</scope>
    <source>
        <strain evidence="7 8">CLIB 1767</strain>
    </source>
</reference>
<dbReference type="GO" id="GO:0000329">
    <property type="term" value="C:fungal-type vacuole membrane"/>
    <property type="evidence" value="ECO:0007669"/>
    <property type="project" value="UniProtKB-ARBA"/>
</dbReference>
<proteinExistence type="predicted"/>
<organism evidence="7 8">
    <name type="scientific">Maudiozyma barnettii</name>
    <dbReference type="NCBI Taxonomy" id="61262"/>
    <lineage>
        <taxon>Eukaryota</taxon>
        <taxon>Fungi</taxon>
        <taxon>Dikarya</taxon>
        <taxon>Ascomycota</taxon>
        <taxon>Saccharomycotina</taxon>
        <taxon>Saccharomycetes</taxon>
        <taxon>Saccharomycetales</taxon>
        <taxon>Saccharomycetaceae</taxon>
        <taxon>Maudiozyma</taxon>
    </lineage>
</organism>
<dbReference type="CDD" id="cd15858">
    <property type="entry name" value="SNARE_VAM7"/>
    <property type="match status" value="1"/>
</dbReference>
<keyword evidence="2" id="KW-0926">Vacuole</keyword>
<comment type="function">
    <text evidence="4">Essential for proper morphogenesis of the vacuole. May exist as structural reinforcement on the surface of the vacuolar membrane and be required for maintenance against rupture by osmotic pressure.</text>
</comment>
<evidence type="ECO:0000256" key="4">
    <source>
        <dbReference type="ARBA" id="ARBA00054927"/>
    </source>
</evidence>
<dbReference type="PROSITE" id="PS50192">
    <property type="entry name" value="T_SNARE"/>
    <property type="match status" value="1"/>
</dbReference>
<dbReference type="GO" id="GO:0007034">
    <property type="term" value="P:vacuolar transport"/>
    <property type="evidence" value="ECO:0007669"/>
    <property type="project" value="UniProtKB-ARBA"/>
</dbReference>
<dbReference type="RefSeq" id="XP_041404024.1">
    <property type="nucleotide sequence ID" value="XM_041548090.1"/>
</dbReference>
<keyword evidence="3" id="KW-0175">Coiled coil</keyword>
<dbReference type="InterPro" id="IPR000727">
    <property type="entry name" value="T_SNARE_dom"/>
</dbReference>
<evidence type="ECO:0000313" key="7">
    <source>
        <dbReference type="EMBL" id="CAB4251985.1"/>
    </source>
</evidence>
<comment type="caution">
    <text evidence="7">The sequence shown here is derived from an EMBL/GenBank/DDBJ whole genome shotgun (WGS) entry which is preliminary data.</text>
</comment>
<evidence type="ECO:0000313" key="8">
    <source>
        <dbReference type="Proteomes" id="UP000644660"/>
    </source>
</evidence>
<dbReference type="Gene3D" id="1.20.5.110">
    <property type="match status" value="1"/>
</dbReference>
<dbReference type="GO" id="GO:0035091">
    <property type="term" value="F:phosphatidylinositol binding"/>
    <property type="evidence" value="ECO:0007669"/>
    <property type="project" value="InterPro"/>
</dbReference>
<dbReference type="FunFam" id="1.20.5.110:FF:000058">
    <property type="entry name" value="VAM7p Vacuolar SNARE protein"/>
    <property type="match status" value="1"/>
</dbReference>
<dbReference type="SMART" id="SM00397">
    <property type="entry name" value="t_SNARE"/>
    <property type="match status" value="1"/>
</dbReference>
<dbReference type="GO" id="GO:0097576">
    <property type="term" value="P:vacuole fusion"/>
    <property type="evidence" value="ECO:0007669"/>
    <property type="project" value="UniProtKB-ARBA"/>
</dbReference>
<accession>A0A8H2VB21</accession>
<protein>
    <submittedName>
        <fullName evidence="7">Similar to Saccharomyces cerevisiae YGL212W VAM7 Vacuolar SNARE protein that functions with Vam3p in vacuolar protein trafficking</fullName>
    </submittedName>
</protein>